<dbReference type="AlphaFoldDB" id="X0U729"/>
<accession>X0U729</accession>
<sequence>MFPKNKRIEDEEVLESFRRLPCVVCDCAPPSDPCHITSKGAGGGDAEENLISMCREHHQEQHGKGWIWMCEQYYNLKVVLEGKGRHDVFRR</sequence>
<gene>
    <name evidence="1" type="ORF">S01H1_09534</name>
</gene>
<organism evidence="1">
    <name type="scientific">marine sediment metagenome</name>
    <dbReference type="NCBI Taxonomy" id="412755"/>
    <lineage>
        <taxon>unclassified sequences</taxon>
        <taxon>metagenomes</taxon>
        <taxon>ecological metagenomes</taxon>
    </lineage>
</organism>
<comment type="caution">
    <text evidence="1">The sequence shown here is derived from an EMBL/GenBank/DDBJ whole genome shotgun (WGS) entry which is preliminary data.</text>
</comment>
<reference evidence="1" key="1">
    <citation type="journal article" date="2014" name="Front. Microbiol.">
        <title>High frequency of phylogenetically diverse reductive dehalogenase-homologous genes in deep subseafloor sedimentary metagenomes.</title>
        <authorList>
            <person name="Kawai M."/>
            <person name="Futagami T."/>
            <person name="Toyoda A."/>
            <person name="Takaki Y."/>
            <person name="Nishi S."/>
            <person name="Hori S."/>
            <person name="Arai W."/>
            <person name="Tsubouchi T."/>
            <person name="Morono Y."/>
            <person name="Uchiyama I."/>
            <person name="Ito T."/>
            <person name="Fujiyama A."/>
            <person name="Inagaki F."/>
            <person name="Takami H."/>
        </authorList>
    </citation>
    <scope>NUCLEOTIDE SEQUENCE</scope>
    <source>
        <strain evidence="1">Expedition CK06-06</strain>
    </source>
</reference>
<evidence type="ECO:0008006" key="2">
    <source>
        <dbReference type="Google" id="ProtNLM"/>
    </source>
</evidence>
<protein>
    <recommendedName>
        <fullName evidence="2">HNH nuclease domain-containing protein</fullName>
    </recommendedName>
</protein>
<dbReference type="CDD" id="cd00085">
    <property type="entry name" value="HNHc"/>
    <property type="match status" value="1"/>
</dbReference>
<dbReference type="InterPro" id="IPR003615">
    <property type="entry name" value="HNH_nuc"/>
</dbReference>
<evidence type="ECO:0000313" key="1">
    <source>
        <dbReference type="EMBL" id="GAF84320.1"/>
    </source>
</evidence>
<dbReference type="Gene3D" id="3.30.40.190">
    <property type="match status" value="1"/>
</dbReference>
<name>X0U729_9ZZZZ</name>
<dbReference type="EMBL" id="BARS01004872">
    <property type="protein sequence ID" value="GAF84320.1"/>
    <property type="molecule type" value="Genomic_DNA"/>
</dbReference>
<proteinExistence type="predicted"/>